<dbReference type="InterPro" id="IPR044593">
    <property type="entry name" value="FLZ8/MARD1"/>
</dbReference>
<comment type="similarity">
    <text evidence="1">Belongs to the FLZ family.</text>
</comment>
<accession>A0A2Z7AVS8</accession>
<evidence type="ECO:0000256" key="5">
    <source>
        <dbReference type="SAM" id="MobiDB-lite"/>
    </source>
</evidence>
<keyword evidence="3" id="KW-0863">Zinc-finger</keyword>
<sequence length="298" mass="33096">MLSNRSRAVASKQTLMADQSNSLLSPTRTPTTPISSFLGSPRFFNGFLTKNLSDGEANVMSPTSILDPKVSSSFVNPFGYDTNLSNPPSKHEQEAIGLALVDSINEEKNNENGTFGKPLNRMVLFGSKLKVHIPSNNHLSSHPPAESPKSPADFGIKTRNSQCFSPFSGNPEKSFSRQLSLKEMELSEDYTCVITHGPNPKTTHIFDDCVVENCCVNDDDDDEITSDHHREMESGFEINVSSTPSPNFLSFCHTCREILEQGKDIYIYRGEKAFCSHECRCQEMIIDGVENPKLDDDF</sequence>
<keyword evidence="3" id="KW-0862">Zinc</keyword>
<reference evidence="7 8" key="1">
    <citation type="journal article" date="2015" name="Proc. Natl. Acad. Sci. U.S.A.">
        <title>The resurrection genome of Boea hygrometrica: A blueprint for survival of dehydration.</title>
        <authorList>
            <person name="Xiao L."/>
            <person name="Yang G."/>
            <person name="Zhang L."/>
            <person name="Yang X."/>
            <person name="Zhao S."/>
            <person name="Ji Z."/>
            <person name="Zhou Q."/>
            <person name="Hu M."/>
            <person name="Wang Y."/>
            <person name="Chen M."/>
            <person name="Xu Y."/>
            <person name="Jin H."/>
            <person name="Xiao X."/>
            <person name="Hu G."/>
            <person name="Bao F."/>
            <person name="Hu Y."/>
            <person name="Wan P."/>
            <person name="Li L."/>
            <person name="Deng X."/>
            <person name="Kuang T."/>
            <person name="Xiang C."/>
            <person name="Zhu J.K."/>
            <person name="Oliver M.J."/>
            <person name="He Y."/>
        </authorList>
    </citation>
    <scope>NUCLEOTIDE SEQUENCE [LARGE SCALE GENOMIC DNA]</scope>
    <source>
        <strain evidence="8">cv. XS01</strain>
    </source>
</reference>
<evidence type="ECO:0000259" key="6">
    <source>
        <dbReference type="PROSITE" id="PS51795"/>
    </source>
</evidence>
<feature type="region of interest" description="Disordered" evidence="5">
    <location>
        <begin position="135"/>
        <end position="155"/>
    </location>
</feature>
<gene>
    <name evidence="7" type="ORF">F511_17226</name>
</gene>
<dbReference type="OrthoDB" id="1902692at2759"/>
<protein>
    <recommendedName>
        <fullName evidence="6">FLZ-type domain-containing protein</fullName>
    </recommendedName>
</protein>
<keyword evidence="8" id="KW-1185">Reference proteome</keyword>
<evidence type="ECO:0000313" key="8">
    <source>
        <dbReference type="Proteomes" id="UP000250235"/>
    </source>
</evidence>
<evidence type="ECO:0000256" key="2">
    <source>
        <dbReference type="ARBA" id="ARBA00022723"/>
    </source>
</evidence>
<dbReference type="GO" id="GO:0008270">
    <property type="term" value="F:zinc ion binding"/>
    <property type="evidence" value="ECO:0007669"/>
    <property type="project" value="UniProtKB-KW"/>
</dbReference>
<feature type="zinc finger region" description="FLZ-type" evidence="4">
    <location>
        <begin position="247"/>
        <end position="291"/>
    </location>
</feature>
<dbReference type="PROSITE" id="PS51795">
    <property type="entry name" value="ZF_FLZ"/>
    <property type="match status" value="1"/>
</dbReference>
<proteinExistence type="inferred from homology"/>
<dbReference type="EMBL" id="KV011876">
    <property type="protein sequence ID" value="KZV25448.1"/>
    <property type="molecule type" value="Genomic_DNA"/>
</dbReference>
<dbReference type="InterPro" id="IPR007650">
    <property type="entry name" value="Zf-FLZ_dom"/>
</dbReference>
<dbReference type="Proteomes" id="UP000250235">
    <property type="component" value="Unassembled WGS sequence"/>
</dbReference>
<evidence type="ECO:0000256" key="1">
    <source>
        <dbReference type="ARBA" id="ARBA00009374"/>
    </source>
</evidence>
<dbReference type="Pfam" id="PF04570">
    <property type="entry name" value="zf-FLZ"/>
    <property type="match status" value="1"/>
</dbReference>
<organism evidence="7 8">
    <name type="scientific">Dorcoceras hygrometricum</name>
    <dbReference type="NCBI Taxonomy" id="472368"/>
    <lineage>
        <taxon>Eukaryota</taxon>
        <taxon>Viridiplantae</taxon>
        <taxon>Streptophyta</taxon>
        <taxon>Embryophyta</taxon>
        <taxon>Tracheophyta</taxon>
        <taxon>Spermatophyta</taxon>
        <taxon>Magnoliopsida</taxon>
        <taxon>eudicotyledons</taxon>
        <taxon>Gunneridae</taxon>
        <taxon>Pentapetalae</taxon>
        <taxon>asterids</taxon>
        <taxon>lamiids</taxon>
        <taxon>Lamiales</taxon>
        <taxon>Gesneriaceae</taxon>
        <taxon>Didymocarpoideae</taxon>
        <taxon>Trichosporeae</taxon>
        <taxon>Loxocarpinae</taxon>
        <taxon>Dorcoceras</taxon>
    </lineage>
</organism>
<name>A0A2Z7AVS8_9LAMI</name>
<evidence type="ECO:0000256" key="3">
    <source>
        <dbReference type="ARBA" id="ARBA00022771"/>
    </source>
</evidence>
<feature type="domain" description="FLZ-type" evidence="6">
    <location>
        <begin position="247"/>
        <end position="291"/>
    </location>
</feature>
<dbReference type="PANTHER" id="PTHR46443">
    <property type="entry name" value="FCS-LIKE ZINC FINGER 8"/>
    <property type="match status" value="1"/>
</dbReference>
<dbReference type="AlphaFoldDB" id="A0A2Z7AVS8"/>
<keyword evidence="2" id="KW-0479">Metal-binding</keyword>
<dbReference type="PANTHER" id="PTHR46443:SF3">
    <property type="entry name" value="PROTEIN MARD1"/>
    <property type="match status" value="1"/>
</dbReference>
<evidence type="ECO:0000313" key="7">
    <source>
        <dbReference type="EMBL" id="KZV25448.1"/>
    </source>
</evidence>
<evidence type="ECO:0000256" key="4">
    <source>
        <dbReference type="PROSITE-ProRule" id="PRU01131"/>
    </source>
</evidence>